<evidence type="ECO:0000256" key="7">
    <source>
        <dbReference type="ARBA" id="ARBA00022989"/>
    </source>
</evidence>
<dbReference type="AlphaFoldDB" id="A0A8K1N4Y0"/>
<dbReference type="InterPro" id="IPR035908">
    <property type="entry name" value="F0_ATP_A_sf"/>
</dbReference>
<keyword evidence="8" id="KW-0406">Ion transport</keyword>
<evidence type="ECO:0000256" key="10">
    <source>
        <dbReference type="ARBA" id="ARBA00023310"/>
    </source>
</evidence>
<gene>
    <name evidence="13" type="primary">atp6</name>
</gene>
<feature type="transmembrane region" description="Helical" evidence="11">
    <location>
        <begin position="138"/>
        <end position="167"/>
    </location>
</feature>
<dbReference type="GO" id="GO:0006754">
    <property type="term" value="P:ATP biosynthetic process"/>
    <property type="evidence" value="ECO:0007669"/>
    <property type="project" value="UniProtKB-KW"/>
</dbReference>
<evidence type="ECO:0000256" key="6">
    <source>
        <dbReference type="ARBA" id="ARBA00022781"/>
    </source>
</evidence>
<keyword evidence="12" id="KW-0732">Signal</keyword>
<geneLocation type="mitochondrion" evidence="13"/>
<keyword evidence="7 11" id="KW-1133">Transmembrane helix</keyword>
<evidence type="ECO:0000256" key="1">
    <source>
        <dbReference type="ARBA" id="ARBA00004141"/>
    </source>
</evidence>
<reference evidence="13" key="1">
    <citation type="submission" date="2021-03" db="EMBL/GenBank/DDBJ databases">
        <authorList>
            <person name="Li Z.-X."/>
            <person name="Fan L.-X."/>
        </authorList>
    </citation>
    <scope>NUCLEOTIDE SEQUENCE</scope>
</reference>
<evidence type="ECO:0000256" key="5">
    <source>
        <dbReference type="ARBA" id="ARBA00022692"/>
    </source>
</evidence>
<evidence type="ECO:0000256" key="4">
    <source>
        <dbReference type="ARBA" id="ARBA00022547"/>
    </source>
</evidence>
<dbReference type="EMBL" id="MW698822">
    <property type="protein sequence ID" value="UCU06565.1"/>
    <property type="molecule type" value="Genomic_DNA"/>
</dbReference>
<evidence type="ECO:0000256" key="12">
    <source>
        <dbReference type="SAM" id="SignalP"/>
    </source>
</evidence>
<evidence type="ECO:0000256" key="11">
    <source>
        <dbReference type="SAM" id="Phobius"/>
    </source>
</evidence>
<feature type="transmembrane region" description="Helical" evidence="11">
    <location>
        <begin position="48"/>
        <end position="68"/>
    </location>
</feature>
<comment type="similarity">
    <text evidence="2">Belongs to the ATPase A chain family.</text>
</comment>
<evidence type="ECO:0000256" key="9">
    <source>
        <dbReference type="ARBA" id="ARBA00023136"/>
    </source>
</evidence>
<feature type="chain" id="PRO_5035469741" evidence="12">
    <location>
        <begin position="20"/>
        <end position="171"/>
    </location>
</feature>
<evidence type="ECO:0000256" key="2">
    <source>
        <dbReference type="ARBA" id="ARBA00006810"/>
    </source>
</evidence>
<keyword evidence="5 11" id="KW-0812">Transmembrane</keyword>
<dbReference type="SUPFAM" id="SSF81336">
    <property type="entry name" value="F1F0 ATP synthase subunit A"/>
    <property type="match status" value="1"/>
</dbReference>
<protein>
    <submittedName>
        <fullName evidence="13">ATP synthase F0 subunit 6</fullName>
    </submittedName>
</protein>
<feature type="transmembrane region" description="Helical" evidence="11">
    <location>
        <begin position="24"/>
        <end position="42"/>
    </location>
</feature>
<sequence length="171" mass="19534">MLLTRLHVLWCLVCRVVEGGWQEFMYRFVLLAVLCCFLLLRVPYIFGISGFGVFLFVFVFPLFLALFVSRMSVEGVSKFCAGLIPDGTPMWIAPFVCLTESLSYIVRPLVLLIRPFVNLTIGAMGGFVIGLLSLEAWWVVLFLFVLFLYEVFVALVHWFIVCSILSFSEKH</sequence>
<organism evidence="13">
    <name type="scientific">Diplodiscus nigromaculati</name>
    <dbReference type="NCBI Taxonomy" id="2883856"/>
    <lineage>
        <taxon>Eukaryota</taxon>
        <taxon>Metazoa</taxon>
        <taxon>Spiralia</taxon>
        <taxon>Lophotrochozoa</taxon>
        <taxon>Platyhelminthes</taxon>
        <taxon>Trematoda</taxon>
        <taxon>Digenea</taxon>
        <taxon>Plagiorchiida</taxon>
        <taxon>Pronocephalata</taxon>
        <taxon>Paramphistomoidea</taxon>
        <taxon>Diplodiscidae</taxon>
        <taxon>Diplodiscus</taxon>
    </lineage>
</organism>
<proteinExistence type="inferred from homology"/>
<keyword evidence="9 11" id="KW-0472">Membrane</keyword>
<feature type="transmembrane region" description="Helical" evidence="11">
    <location>
        <begin position="111"/>
        <end position="132"/>
    </location>
</feature>
<accession>A0A8K1N4Y0</accession>
<keyword evidence="4" id="KW-0138">CF(0)</keyword>
<feature type="signal peptide" evidence="12">
    <location>
        <begin position="1"/>
        <end position="19"/>
    </location>
</feature>
<evidence type="ECO:0000313" key="13">
    <source>
        <dbReference type="EMBL" id="UCU06565.1"/>
    </source>
</evidence>
<evidence type="ECO:0000256" key="8">
    <source>
        <dbReference type="ARBA" id="ARBA00023065"/>
    </source>
</evidence>
<evidence type="ECO:0000256" key="3">
    <source>
        <dbReference type="ARBA" id="ARBA00022448"/>
    </source>
</evidence>
<dbReference type="GO" id="GO:1902600">
    <property type="term" value="P:proton transmembrane transport"/>
    <property type="evidence" value="ECO:0007669"/>
    <property type="project" value="UniProtKB-KW"/>
</dbReference>
<keyword evidence="3" id="KW-0813">Transport</keyword>
<name>A0A8K1N4Y0_9TREM</name>
<dbReference type="GO" id="GO:0045259">
    <property type="term" value="C:proton-transporting ATP synthase complex"/>
    <property type="evidence" value="ECO:0007669"/>
    <property type="project" value="UniProtKB-KW"/>
</dbReference>
<keyword evidence="6" id="KW-0375">Hydrogen ion transport</keyword>
<dbReference type="Gene3D" id="1.20.120.220">
    <property type="entry name" value="ATP synthase, F0 complex, subunit A"/>
    <property type="match status" value="1"/>
</dbReference>
<keyword evidence="13" id="KW-0496">Mitochondrion</keyword>
<comment type="subcellular location">
    <subcellularLocation>
        <location evidence="1">Membrane</location>
        <topology evidence="1">Multi-pass membrane protein</topology>
    </subcellularLocation>
</comment>
<keyword evidence="10" id="KW-0066">ATP synthesis</keyword>